<dbReference type="Gene3D" id="3.40.50.300">
    <property type="entry name" value="P-loop containing nucleotide triphosphate hydrolases"/>
    <property type="match status" value="1"/>
</dbReference>
<sequence length="1484" mass="168328">MEVVGGAFMSAAFELLLSKLSSSVSEWLNLPEEVCVELQNLRNLLPKIDALLEDAEDKQGRGPSVKLWLADLKDLFYDVEDILEEVDIDAKRFERFAEPQASTSKRQKLIFPKLFNKDGRFTAEGERKMASRVEEITARWRRIEANIRSLNEVSLALRTGDESHEVTTERLPSTPLLEQHVYGRENDKEDILQILLNDEGNHEPYSVIPIVGMGGIGKTTLARLIYNDDKLKGRFGLQAWVCVSDDFDVYRITRAILEQVPTANCDKKELTPLQEKLQDELSGKKFLLVLDDIWNEDYGLWENLQRPFLKGAPGSRIIITTRSENIGRMIRGDGRVHNLSLLEDDACLSLFAQISLGAENFDEYPDLKRVGEKIVEKCKRLPLAIKSLSGLLRGKADLAEWENILNSEIWDLPVGNTSILPALKLSYNHLPSHLKRCFGYCSMFPKDYEFDEGELVLLWMAEGFLQQQPLTMKKMKAPGHQSFRELLSRAFFQRSSWNESSFVMHDLMVDLALHVAGDICYTLESDGDISNMRFQRVRHLLLFPVEYLVSKRFEFLKKKKNLRTFLPLQQLGFEKVWLSNTLLQDLMKDLKCLRVLSLQNYKITELSDQIGDLKHLRFIDLSWTGIESLPESVGYLIYLQTLLLRGCRWFSNLPTTIGNLLDLQHLDLVTTPSLKEFPSEISKLTRLVTLSKFIVGDARGPRVKDLKNLSGLQGQLSILDLQNVVAANEAKEVNLFEIEGLDHLSLEWSSDFLNNRNERSELQVLSLLKPYHGLKRLTINYFGGLEFPSWIGDPSFSNLEFLKLNNCQKSTSLTSLQRLPRLKSLIIEGIHAIQTMMLDEENSSSVSAFPSLESLNLRDCPILKGKFPKCIPVLKRLVIARCPKLIYSPISLPSLEELGVTGCSEAVLRSMVDLNSLKTLRISRISKLIWLPKSFVESLIALEVMEIESCDELTCLWEEGANMVNLAFLKRMQISRCPLLVSLTGKKQGFLPNSVQTLHIDDCEALEFLPIEIMMMVRLEYLYIRRCPALRIFPRGKLPTTLKIVEITECEKLESLPEGILMNNGDACQVSYLEELRIDKCPCLKSFPTGHLPNSFKRLYVRDCKQLEFIPQRMLQYYRELEDIQLYGNELGESDWSKYKRGYIHNCSGIDKLDGLDGLESLCPFIPNLKMLTIKSFKNLKSLPDKLQDLNSLDELCIINCPGIESIPDGGLPSNLKCLRIFDCPGIESIPDSGFPLNLRNLSISGCKNLKSLPDKLQVLNSLDELCITDCPGIESISDGGLPPNLTSLQICKCPGIEHISEGGLPPNLTSLKIRHCPRIESIPCCGSAPNLGELIIDCENMKKPMQEWGLSSITLLLTFEICWICPPDNVLPTSLTSLTVCNVENMKSISRGLLQNLNSLQHLEIRDCPKLQTLSKEALPASLQELIIGNCDNFRSLPKEGLPPLLERLEIINCPLLQRRCMEEEGDYWPLIAYIPEVDVLDW</sequence>
<dbReference type="Proteomes" id="UP001054252">
    <property type="component" value="Unassembled WGS sequence"/>
</dbReference>
<evidence type="ECO:0000256" key="4">
    <source>
        <dbReference type="ARBA" id="ARBA00022821"/>
    </source>
</evidence>
<protein>
    <submittedName>
        <fullName evidence="10">Uncharacterized protein</fullName>
    </submittedName>
</protein>
<gene>
    <name evidence="10" type="ORF">SLEP1_g54495</name>
</gene>
<dbReference type="EMBL" id="BPVZ01000232">
    <property type="protein sequence ID" value="GKV47610.1"/>
    <property type="molecule type" value="Genomic_DNA"/>
</dbReference>
<evidence type="ECO:0000259" key="6">
    <source>
        <dbReference type="Pfam" id="PF00931"/>
    </source>
</evidence>
<evidence type="ECO:0000256" key="1">
    <source>
        <dbReference type="ARBA" id="ARBA00022614"/>
    </source>
</evidence>
<dbReference type="Gene3D" id="1.10.10.10">
    <property type="entry name" value="Winged helix-like DNA-binding domain superfamily/Winged helix DNA-binding domain"/>
    <property type="match status" value="1"/>
</dbReference>
<dbReference type="Pfam" id="PF18052">
    <property type="entry name" value="Rx_N"/>
    <property type="match status" value="1"/>
</dbReference>
<dbReference type="FunFam" id="3.40.50.300:FF:001091">
    <property type="entry name" value="Probable disease resistance protein At1g61300"/>
    <property type="match status" value="1"/>
</dbReference>
<dbReference type="PRINTS" id="PR00364">
    <property type="entry name" value="DISEASERSIST"/>
</dbReference>
<keyword evidence="1" id="KW-0433">Leucine-rich repeat</keyword>
<keyword evidence="11" id="KW-1185">Reference proteome</keyword>
<dbReference type="Pfam" id="PF00931">
    <property type="entry name" value="NB-ARC"/>
    <property type="match status" value="1"/>
</dbReference>
<dbReference type="GO" id="GO:0043531">
    <property type="term" value="F:ADP binding"/>
    <property type="evidence" value="ECO:0007669"/>
    <property type="project" value="InterPro"/>
</dbReference>
<evidence type="ECO:0000256" key="2">
    <source>
        <dbReference type="ARBA" id="ARBA00022737"/>
    </source>
</evidence>
<dbReference type="Pfam" id="PF23559">
    <property type="entry name" value="WHD_DRP"/>
    <property type="match status" value="1"/>
</dbReference>
<evidence type="ECO:0000313" key="11">
    <source>
        <dbReference type="Proteomes" id="UP001054252"/>
    </source>
</evidence>
<dbReference type="Gene3D" id="3.80.10.10">
    <property type="entry name" value="Ribonuclease Inhibitor"/>
    <property type="match status" value="5"/>
</dbReference>
<dbReference type="GO" id="GO:0006952">
    <property type="term" value="P:defense response"/>
    <property type="evidence" value="ECO:0007669"/>
    <property type="project" value="UniProtKB-KW"/>
</dbReference>
<evidence type="ECO:0000313" key="10">
    <source>
        <dbReference type="EMBL" id="GKV47610.1"/>
    </source>
</evidence>
<dbReference type="InterPro" id="IPR058922">
    <property type="entry name" value="WHD_DRP"/>
</dbReference>
<dbReference type="Pfam" id="PF25019">
    <property type="entry name" value="LRR_R13L1-DRL21"/>
    <property type="match status" value="1"/>
</dbReference>
<dbReference type="InterPro" id="IPR002182">
    <property type="entry name" value="NB-ARC"/>
</dbReference>
<dbReference type="PANTHER" id="PTHR36766:SF51">
    <property type="entry name" value="DISEASE RESISTANCE RPP13-LIKE PROTEIN 1"/>
    <property type="match status" value="1"/>
</dbReference>
<dbReference type="SUPFAM" id="SSF52540">
    <property type="entry name" value="P-loop containing nucleoside triphosphate hydrolases"/>
    <property type="match status" value="1"/>
</dbReference>
<accession>A0AAV5MDJ0</accession>
<evidence type="ECO:0000256" key="3">
    <source>
        <dbReference type="ARBA" id="ARBA00022741"/>
    </source>
</evidence>
<evidence type="ECO:0000259" key="9">
    <source>
        <dbReference type="Pfam" id="PF25019"/>
    </source>
</evidence>
<feature type="domain" description="NB-ARC" evidence="6">
    <location>
        <begin position="185"/>
        <end position="355"/>
    </location>
</feature>
<dbReference type="InterPro" id="IPR036388">
    <property type="entry name" value="WH-like_DNA-bd_sf"/>
</dbReference>
<dbReference type="InterPro" id="IPR041118">
    <property type="entry name" value="Rx_N"/>
</dbReference>
<dbReference type="SUPFAM" id="SSF52058">
    <property type="entry name" value="L domain-like"/>
    <property type="match status" value="3"/>
</dbReference>
<organism evidence="10 11">
    <name type="scientific">Rubroshorea leprosula</name>
    <dbReference type="NCBI Taxonomy" id="152421"/>
    <lineage>
        <taxon>Eukaryota</taxon>
        <taxon>Viridiplantae</taxon>
        <taxon>Streptophyta</taxon>
        <taxon>Embryophyta</taxon>
        <taxon>Tracheophyta</taxon>
        <taxon>Spermatophyta</taxon>
        <taxon>Magnoliopsida</taxon>
        <taxon>eudicotyledons</taxon>
        <taxon>Gunneridae</taxon>
        <taxon>Pentapetalae</taxon>
        <taxon>rosids</taxon>
        <taxon>malvids</taxon>
        <taxon>Malvales</taxon>
        <taxon>Dipterocarpaceae</taxon>
        <taxon>Rubroshorea</taxon>
    </lineage>
</organism>
<reference evidence="10 11" key="1">
    <citation type="journal article" date="2021" name="Commun. Biol.">
        <title>The genome of Shorea leprosula (Dipterocarpaceae) highlights the ecological relevance of drought in aseasonal tropical rainforests.</title>
        <authorList>
            <person name="Ng K.K.S."/>
            <person name="Kobayashi M.J."/>
            <person name="Fawcett J.A."/>
            <person name="Hatakeyama M."/>
            <person name="Paape T."/>
            <person name="Ng C.H."/>
            <person name="Ang C.C."/>
            <person name="Tnah L.H."/>
            <person name="Lee C.T."/>
            <person name="Nishiyama T."/>
            <person name="Sese J."/>
            <person name="O'Brien M.J."/>
            <person name="Copetti D."/>
            <person name="Mohd Noor M.I."/>
            <person name="Ong R.C."/>
            <person name="Putra M."/>
            <person name="Sireger I.Z."/>
            <person name="Indrioko S."/>
            <person name="Kosugi Y."/>
            <person name="Izuno A."/>
            <person name="Isagi Y."/>
            <person name="Lee S.L."/>
            <person name="Shimizu K.K."/>
        </authorList>
    </citation>
    <scope>NUCLEOTIDE SEQUENCE [LARGE SCALE GENOMIC DNA]</scope>
    <source>
        <strain evidence="10">214</strain>
    </source>
</reference>
<name>A0AAV5MDJ0_9ROSI</name>
<feature type="domain" description="Disease resistance protein winged helix" evidence="8">
    <location>
        <begin position="443"/>
        <end position="512"/>
    </location>
</feature>
<keyword evidence="2" id="KW-0677">Repeat</keyword>
<keyword evidence="3" id="KW-0547">Nucleotide-binding</keyword>
<dbReference type="InterPro" id="IPR056789">
    <property type="entry name" value="LRR_R13L1-DRL21"/>
</dbReference>
<keyword evidence="4" id="KW-0611">Plant defense</keyword>
<feature type="domain" description="Disease resistance N-terminal" evidence="7">
    <location>
        <begin position="15"/>
        <end position="99"/>
    </location>
</feature>
<proteinExistence type="predicted"/>
<evidence type="ECO:0000259" key="7">
    <source>
        <dbReference type="Pfam" id="PF18052"/>
    </source>
</evidence>
<dbReference type="Gene3D" id="1.20.5.4130">
    <property type="match status" value="1"/>
</dbReference>
<evidence type="ECO:0000256" key="5">
    <source>
        <dbReference type="ARBA" id="ARBA00022840"/>
    </source>
</evidence>
<dbReference type="GO" id="GO:0051707">
    <property type="term" value="P:response to other organism"/>
    <property type="evidence" value="ECO:0007669"/>
    <property type="project" value="UniProtKB-ARBA"/>
</dbReference>
<keyword evidence="5" id="KW-0067">ATP-binding</keyword>
<dbReference type="InterPro" id="IPR027417">
    <property type="entry name" value="P-loop_NTPase"/>
</dbReference>
<dbReference type="InterPro" id="IPR032675">
    <property type="entry name" value="LRR_dom_sf"/>
</dbReference>
<comment type="caution">
    <text evidence="10">The sequence shown here is derived from an EMBL/GenBank/DDBJ whole genome shotgun (WGS) entry which is preliminary data.</text>
</comment>
<dbReference type="PANTHER" id="PTHR36766">
    <property type="entry name" value="PLANT BROAD-SPECTRUM MILDEW RESISTANCE PROTEIN RPW8"/>
    <property type="match status" value="1"/>
</dbReference>
<dbReference type="GO" id="GO:0005524">
    <property type="term" value="F:ATP binding"/>
    <property type="evidence" value="ECO:0007669"/>
    <property type="project" value="UniProtKB-KW"/>
</dbReference>
<feature type="domain" description="R13L1/DRL21-like LRR repeat region" evidence="9">
    <location>
        <begin position="704"/>
        <end position="829"/>
    </location>
</feature>
<evidence type="ECO:0000259" key="8">
    <source>
        <dbReference type="Pfam" id="PF23559"/>
    </source>
</evidence>
<dbReference type="FunFam" id="1.10.10.10:FF:000322">
    <property type="entry name" value="Probable disease resistance protein At1g63360"/>
    <property type="match status" value="1"/>
</dbReference>